<proteinExistence type="predicted"/>
<dbReference type="Proteomes" id="UP001064048">
    <property type="component" value="Chromosome 14"/>
</dbReference>
<keyword evidence="2" id="KW-1185">Reference proteome</keyword>
<dbReference type="EMBL" id="CM046114">
    <property type="protein sequence ID" value="KAI8420130.1"/>
    <property type="molecule type" value="Genomic_DNA"/>
</dbReference>
<protein>
    <submittedName>
        <fullName evidence="1">Uncharacterized protein</fullName>
    </submittedName>
</protein>
<accession>A0ACC0J7P1</accession>
<reference evidence="1 2" key="1">
    <citation type="journal article" date="2022" name="Genome Biol. Evol.">
        <title>The Spruce Budworm Genome: Reconstructing the Evolutionary History of Antifreeze Proteins.</title>
        <authorList>
            <person name="Beliveau C."/>
            <person name="Gagne P."/>
            <person name="Picq S."/>
            <person name="Vernygora O."/>
            <person name="Keeling C.I."/>
            <person name="Pinkney K."/>
            <person name="Doucet D."/>
            <person name="Wen F."/>
            <person name="Johnston J.S."/>
            <person name="Maaroufi H."/>
            <person name="Boyle B."/>
            <person name="Laroche J."/>
            <person name="Dewar K."/>
            <person name="Juretic N."/>
            <person name="Blackburn G."/>
            <person name="Nisole A."/>
            <person name="Brunet B."/>
            <person name="Brandao M."/>
            <person name="Lumley L."/>
            <person name="Duan J."/>
            <person name="Quan G."/>
            <person name="Lucarotti C.J."/>
            <person name="Roe A.D."/>
            <person name="Sperling F.A.H."/>
            <person name="Levesque R.C."/>
            <person name="Cusson M."/>
        </authorList>
    </citation>
    <scope>NUCLEOTIDE SEQUENCE [LARGE SCALE GENOMIC DNA]</scope>
    <source>
        <strain evidence="1">Glfc:IPQL:Cfum</strain>
    </source>
</reference>
<name>A0ACC0J7P1_CHOFU</name>
<evidence type="ECO:0000313" key="2">
    <source>
        <dbReference type="Proteomes" id="UP001064048"/>
    </source>
</evidence>
<sequence>MRHPNDFGPPQPPPPPLPPPPSAFMMLIHITNTITHLVLGSVATCAFVFAIAIDMLPINSHLVHHVYLCVVGYILMMAQAVLAFSSHTGWALSLKFEDKKIIHMVMQIGGALLALVGSFIRITDLNNNFQTAHGILGLVAMILTVISLVGGVANLFMSTTVFTKVVHSCAGSLTILFAFLCLCLGFDTGVYRWAMGDDITVLAITLTVAGLIGVLFSATVSNIQRITNR</sequence>
<evidence type="ECO:0000313" key="1">
    <source>
        <dbReference type="EMBL" id="KAI8420130.1"/>
    </source>
</evidence>
<comment type="caution">
    <text evidence="1">The sequence shown here is derived from an EMBL/GenBank/DDBJ whole genome shotgun (WGS) entry which is preliminary data.</text>
</comment>
<gene>
    <name evidence="1" type="ORF">MSG28_008709</name>
</gene>
<organism evidence="1 2">
    <name type="scientific">Choristoneura fumiferana</name>
    <name type="common">Spruce budworm moth</name>
    <name type="synonym">Archips fumiferana</name>
    <dbReference type="NCBI Taxonomy" id="7141"/>
    <lineage>
        <taxon>Eukaryota</taxon>
        <taxon>Metazoa</taxon>
        <taxon>Ecdysozoa</taxon>
        <taxon>Arthropoda</taxon>
        <taxon>Hexapoda</taxon>
        <taxon>Insecta</taxon>
        <taxon>Pterygota</taxon>
        <taxon>Neoptera</taxon>
        <taxon>Endopterygota</taxon>
        <taxon>Lepidoptera</taxon>
        <taxon>Glossata</taxon>
        <taxon>Ditrysia</taxon>
        <taxon>Tortricoidea</taxon>
        <taxon>Tortricidae</taxon>
        <taxon>Tortricinae</taxon>
        <taxon>Choristoneura</taxon>
    </lineage>
</organism>